<feature type="non-terminal residue" evidence="8">
    <location>
        <position position="1421"/>
    </location>
</feature>
<evidence type="ECO:0000256" key="3">
    <source>
        <dbReference type="ARBA" id="ARBA00022989"/>
    </source>
</evidence>
<feature type="region of interest" description="Disordered" evidence="5">
    <location>
        <begin position="850"/>
        <end position="980"/>
    </location>
</feature>
<name>A0ABN9RNF9_9DINO</name>
<evidence type="ECO:0000313" key="8">
    <source>
        <dbReference type="EMBL" id="CAK0820233.1"/>
    </source>
</evidence>
<dbReference type="InterPro" id="IPR050164">
    <property type="entry name" value="Peptidase_C19"/>
</dbReference>
<gene>
    <name evidence="8" type="ORF">PCOR1329_LOCUS22003</name>
</gene>
<feature type="transmembrane region" description="Helical" evidence="6">
    <location>
        <begin position="63"/>
        <end position="88"/>
    </location>
</feature>
<evidence type="ECO:0000256" key="2">
    <source>
        <dbReference type="ARBA" id="ARBA00022692"/>
    </source>
</evidence>
<dbReference type="InterPro" id="IPR001394">
    <property type="entry name" value="Peptidase_C19_UCH"/>
</dbReference>
<comment type="caution">
    <text evidence="8">The sequence shown here is derived from an EMBL/GenBank/DDBJ whole genome shotgun (WGS) entry which is preliminary data.</text>
</comment>
<dbReference type="InterPro" id="IPR013714">
    <property type="entry name" value="Golgi_TVP15"/>
</dbReference>
<feature type="compositionally biased region" description="Low complexity" evidence="5">
    <location>
        <begin position="913"/>
        <end position="922"/>
    </location>
</feature>
<accession>A0ABN9RNF9</accession>
<evidence type="ECO:0000313" key="9">
    <source>
        <dbReference type="Proteomes" id="UP001189429"/>
    </source>
</evidence>
<keyword evidence="2 6" id="KW-0812">Transmembrane</keyword>
<keyword evidence="9" id="KW-1185">Reference proteome</keyword>
<evidence type="ECO:0000259" key="7">
    <source>
        <dbReference type="PROSITE" id="PS50235"/>
    </source>
</evidence>
<feature type="compositionally biased region" description="Basic and acidic residues" evidence="5">
    <location>
        <begin position="430"/>
        <end position="456"/>
    </location>
</feature>
<protein>
    <recommendedName>
        <fullName evidence="7">USP domain-containing protein</fullName>
    </recommendedName>
</protein>
<proteinExistence type="predicted"/>
<organism evidence="8 9">
    <name type="scientific">Prorocentrum cordatum</name>
    <dbReference type="NCBI Taxonomy" id="2364126"/>
    <lineage>
        <taxon>Eukaryota</taxon>
        <taxon>Sar</taxon>
        <taxon>Alveolata</taxon>
        <taxon>Dinophyceae</taxon>
        <taxon>Prorocentrales</taxon>
        <taxon>Prorocentraceae</taxon>
        <taxon>Prorocentrum</taxon>
    </lineage>
</organism>
<feature type="region of interest" description="Disordered" evidence="5">
    <location>
        <begin position="1276"/>
        <end position="1363"/>
    </location>
</feature>
<dbReference type="EMBL" id="CAUYUJ010007302">
    <property type="protein sequence ID" value="CAK0820233.1"/>
    <property type="molecule type" value="Genomic_DNA"/>
</dbReference>
<evidence type="ECO:0000256" key="6">
    <source>
        <dbReference type="SAM" id="Phobius"/>
    </source>
</evidence>
<sequence length="1421" mass="151297">MASTPIGKASDAEAAVGGAVADAMSKAAKDAMGAAAEKAMTLLKSGAGDISVYIEKNHYSINVLSFMGGAALSAVSFLGLLNFFGVLFGPLNYVLKLYQLVFGLTICAIDGPNDKIPRVQAFIVQYTPVLHNNLGRSLFYLFIASLEGTQDSWIHMIVGWYFFGISLMFIALKAKSLCGPTVPASAGDDLEAGDLKQMQVRTGNLGVGGFAVSRDARGSTSFPKRREYGLSARASGPGPSVESGGLSVCTWQALARRARTAPAQVWLQGGNAGATRSRGVGESTRAGGRACRGGETVGGLMVLVALFWLVYVRFAPGLATLVLASDDDNLGVHENKCLQVAVAKLRRGRRRRDAMRFFETQCQNDVGSGEAGAGSVGKENLIAVERWLHKQQAFVWVYEGRYASGLMEDAPWRLSMARGAVDKTAVQGRDSVRDARGSGDRGAADRHAGAPRDDVPSRLGSCGQTRERDPGSETEGWDIAAEPRAGSAAGLARGPETTGAVTGDACEAAPDHFPPRKARGRQRDEDGLSDDAHVSLTALPGLQNPKWHCFMSASAQALFAVPDARAAVRTAGGARSADWEWWRFAARGNVAQRSRRAPDFDGLLACTLRAMESRAGPKPMMLKAMERVFYNSTQEDANEFLQDLLDAERAPTVSSLFRMEKTETLVCGRKGRGGAQEVKGDRHLTCLTVRVLAGGVTSVQEAIQQSSAGELMESDFRWSCPKGCGWATAVKGWELTKFPQVLWVHVGAQTYDRESRRAMKVPHTIVPNAEVIVGEHHYELASCVVHHGEGFRTGHYTAICRATAGGDVRWELRDDECVKMCPHPSDARGWKSCRDSSLHMLMCVRTGPSPAPGNSAHGSGAADRASETACRASGAQSETQGDRAGDCGDDAETMAQSLRRSEASEKNVGVNEAGVRSGSATATGGGGGEAADVESLATTGPATSSMRSLGVGVESGPESRNPGPATAADVHGGARGDAVDREAPGRIETPEADEAQEWFFAARVILDSQVPRRNREKAAAEAAELLRESPGASGDLGDPSVPWAEALAEDSAVELPAAHCAFRGCRWSGNAEAELIEHVAAGHGEVLQPIADTHSPAHEESERILAAHSEVVSQKTRQAGSAGRAGPAASAAACDCLPLAVAAAASRATTPAVASSPAARGAPCCRGGGAAAVWAGGAEPARGRARGVEVVIVLVVAVANWPPWMIEDDDARAQVLTALFVVGLFVVALEDFLDVNKSSVMLIMSATMWAFLAVGYHPTRSEAGYLQLHEELSKGIQDGSRGGRRRGGRGQCHPFPPARHGRRGVHRPPRRLRRRDGLDQALDGVQQGTPDPHHHRPHLLPKRGDRQPDLHNRGPQDPAALFRAGCRVPQAVWRPRCRRGQRRRGVEPHRRRDHHDALECLGGNSQGSVDEQAEEDQRKSR</sequence>
<dbReference type="PANTHER" id="PTHR24006">
    <property type="entry name" value="UBIQUITIN CARBOXYL-TERMINAL HYDROLASE"/>
    <property type="match status" value="1"/>
</dbReference>
<dbReference type="CDD" id="cd02257">
    <property type="entry name" value="Peptidase_C19"/>
    <property type="match status" value="1"/>
</dbReference>
<dbReference type="Proteomes" id="UP001189429">
    <property type="component" value="Unassembled WGS sequence"/>
</dbReference>
<feature type="compositionally biased region" description="Basic and acidic residues" evidence="5">
    <location>
        <begin position="1384"/>
        <end position="1398"/>
    </location>
</feature>
<evidence type="ECO:0000256" key="5">
    <source>
        <dbReference type="SAM" id="MobiDB-lite"/>
    </source>
</evidence>
<keyword evidence="4 6" id="KW-0472">Membrane</keyword>
<dbReference type="Pfam" id="PF00443">
    <property type="entry name" value="UCH"/>
    <property type="match status" value="1"/>
</dbReference>
<feature type="compositionally biased region" description="Basic and acidic residues" evidence="5">
    <location>
        <begin position="1342"/>
        <end position="1354"/>
    </location>
</feature>
<evidence type="ECO:0000256" key="4">
    <source>
        <dbReference type="ARBA" id="ARBA00023136"/>
    </source>
</evidence>
<comment type="subcellular location">
    <subcellularLocation>
        <location evidence="1">Membrane</location>
        <topology evidence="1">Multi-pass membrane protein</topology>
    </subcellularLocation>
</comment>
<reference evidence="8" key="1">
    <citation type="submission" date="2023-10" db="EMBL/GenBank/DDBJ databases">
        <authorList>
            <person name="Chen Y."/>
            <person name="Shah S."/>
            <person name="Dougan E. K."/>
            <person name="Thang M."/>
            <person name="Chan C."/>
        </authorList>
    </citation>
    <scope>NUCLEOTIDE SEQUENCE [LARGE SCALE GENOMIC DNA]</scope>
</reference>
<feature type="transmembrane region" description="Helical" evidence="6">
    <location>
        <begin position="297"/>
        <end position="314"/>
    </location>
</feature>
<dbReference type="InterPro" id="IPR038765">
    <property type="entry name" value="Papain-like_cys_pep_sf"/>
</dbReference>
<dbReference type="PROSITE" id="PS50235">
    <property type="entry name" value="USP_3"/>
    <property type="match status" value="1"/>
</dbReference>
<feature type="compositionally biased region" description="Basic residues" evidence="5">
    <location>
        <begin position="1299"/>
        <end position="1314"/>
    </location>
</feature>
<dbReference type="InterPro" id="IPR028889">
    <property type="entry name" value="USP"/>
</dbReference>
<dbReference type="Pfam" id="PF08507">
    <property type="entry name" value="COPI_assoc"/>
    <property type="match status" value="1"/>
</dbReference>
<feature type="region of interest" description="Disordered" evidence="5">
    <location>
        <begin position="1378"/>
        <end position="1421"/>
    </location>
</feature>
<feature type="compositionally biased region" description="Polar residues" evidence="5">
    <location>
        <begin position="936"/>
        <end position="947"/>
    </location>
</feature>
<feature type="transmembrane region" description="Helical" evidence="6">
    <location>
        <begin position="153"/>
        <end position="172"/>
    </location>
</feature>
<dbReference type="SUPFAM" id="SSF54001">
    <property type="entry name" value="Cysteine proteinases"/>
    <property type="match status" value="1"/>
</dbReference>
<dbReference type="Gene3D" id="3.90.70.10">
    <property type="entry name" value="Cysteine proteinases"/>
    <property type="match status" value="1"/>
</dbReference>
<feature type="region of interest" description="Disordered" evidence="5">
    <location>
        <begin position="423"/>
        <end position="528"/>
    </location>
</feature>
<keyword evidence="3 6" id="KW-1133">Transmembrane helix</keyword>
<feature type="domain" description="USP" evidence="7">
    <location>
        <begin position="540"/>
        <end position="846"/>
    </location>
</feature>
<evidence type="ECO:0000256" key="1">
    <source>
        <dbReference type="ARBA" id="ARBA00004141"/>
    </source>
</evidence>